<keyword evidence="1" id="KW-0732">Signal</keyword>
<keyword evidence="3" id="KW-1185">Reference proteome</keyword>
<name>A0A2R8FAJ4_9CHLA</name>
<proteinExistence type="predicted"/>
<accession>A0A2R8FAJ4</accession>
<dbReference type="RefSeq" id="WP_108896262.1">
    <property type="nucleotide sequence ID" value="NZ_LT993738.1"/>
</dbReference>
<dbReference type="KEGG" id="csee:C10C_0091"/>
<dbReference type="OrthoDB" id="19091at2"/>
<dbReference type="InterPro" id="IPR056408">
    <property type="entry name" value="CT021-like"/>
</dbReference>
<dbReference type="Pfam" id="PF24683">
    <property type="entry name" value="CT021"/>
    <property type="match status" value="1"/>
</dbReference>
<evidence type="ECO:0008006" key="4">
    <source>
        <dbReference type="Google" id="ProtNLM"/>
    </source>
</evidence>
<sequence length="251" mass="27954">MKKQGKILFLTLSLSFFFCIPFSSFCASKITSSQIIQENIFLAQSGDYTVLSKGSQRAFILIKSTSPKVVWLEIIHFPCIIYKERALIEKVSWKTAVHELKSPSKVFVVSLSSDGTHLFSLNTRTQNLEPIVSSNEVPFFSQIFKLRLSPAPLHLIKVEGKGNKSWFPKVSFEGAPPIPVPADAWHGFWPKDGGSLSETSILMYFATPNISPFPLWANIETPKGNTIIRALDVGHGATSPYLYSIPDCKID</sequence>
<protein>
    <recommendedName>
        <fullName evidence="4">Lipoprotein</fullName>
    </recommendedName>
</protein>
<evidence type="ECO:0000313" key="2">
    <source>
        <dbReference type="EMBL" id="SPN73277.1"/>
    </source>
</evidence>
<feature type="chain" id="PRO_5015330707" description="Lipoprotein" evidence="1">
    <location>
        <begin position="27"/>
        <end position="251"/>
    </location>
</feature>
<evidence type="ECO:0000313" key="3">
    <source>
        <dbReference type="Proteomes" id="UP000244926"/>
    </source>
</evidence>
<gene>
    <name evidence="2" type="ORF">C10C_0091</name>
</gene>
<reference evidence="3" key="1">
    <citation type="submission" date="2017-11" db="EMBL/GenBank/DDBJ databases">
        <authorList>
            <person name="Seth-Smith MB H."/>
        </authorList>
    </citation>
    <scope>NUCLEOTIDE SEQUENCE [LARGE SCALE GENOMIC DNA]</scope>
</reference>
<feature type="signal peptide" evidence="1">
    <location>
        <begin position="1"/>
        <end position="26"/>
    </location>
</feature>
<organism evidence="2 3">
    <name type="scientific">Chlamydia serpentis</name>
    <dbReference type="NCBI Taxonomy" id="1967782"/>
    <lineage>
        <taxon>Bacteria</taxon>
        <taxon>Pseudomonadati</taxon>
        <taxon>Chlamydiota</taxon>
        <taxon>Chlamydiia</taxon>
        <taxon>Chlamydiales</taxon>
        <taxon>Chlamydiaceae</taxon>
        <taxon>Chlamydia/Chlamydophila group</taxon>
        <taxon>Chlamydia</taxon>
    </lineage>
</organism>
<dbReference type="EMBL" id="LT993738">
    <property type="protein sequence ID" value="SPN73277.1"/>
    <property type="molecule type" value="Genomic_DNA"/>
</dbReference>
<dbReference type="AlphaFoldDB" id="A0A2R8FAJ4"/>
<dbReference type="Proteomes" id="UP000244926">
    <property type="component" value="Chromosome I"/>
</dbReference>
<evidence type="ECO:0000256" key="1">
    <source>
        <dbReference type="SAM" id="SignalP"/>
    </source>
</evidence>